<dbReference type="EMBL" id="OZ020114">
    <property type="protein sequence ID" value="CAK9266843.1"/>
    <property type="molecule type" value="Genomic_DNA"/>
</dbReference>
<protein>
    <submittedName>
        <fullName evidence="1">Uncharacterized protein</fullName>
    </submittedName>
</protein>
<evidence type="ECO:0000313" key="1">
    <source>
        <dbReference type="EMBL" id="CAK9266843.1"/>
    </source>
</evidence>
<accession>A0ABP0WIZ0</accession>
<reference evidence="1" key="1">
    <citation type="submission" date="2024-02" db="EMBL/GenBank/DDBJ databases">
        <authorList>
            <consortium name="ELIXIR-Norway"/>
            <consortium name="Elixir Norway"/>
        </authorList>
    </citation>
    <scope>NUCLEOTIDE SEQUENCE</scope>
</reference>
<dbReference type="Proteomes" id="UP001497444">
    <property type="component" value="Chromosome 19"/>
</dbReference>
<keyword evidence="2" id="KW-1185">Reference proteome</keyword>
<sequence>MPDIKPSLSQLASSVEFSNVNIFGAGIIKFQIQIVNMTANVHLVYGCRSCCSVRLPQCCCCRPLPWRCYKSWLDARFPLVSCLGTGTQHEGTSASGISLLGCILRPELAVQRESDVQGVPLTSNTWNLPLILRSMLLAADFANATSHVILNIAIAGRQSCSYYRLL</sequence>
<evidence type="ECO:0000313" key="2">
    <source>
        <dbReference type="Proteomes" id="UP001497444"/>
    </source>
</evidence>
<gene>
    <name evidence="1" type="ORF">CSSPJE1EN1_LOCUS12321</name>
</gene>
<proteinExistence type="predicted"/>
<name>A0ABP0WIZ0_9BRYO</name>
<organism evidence="1 2">
    <name type="scientific">Sphagnum jensenii</name>
    <dbReference type="NCBI Taxonomy" id="128206"/>
    <lineage>
        <taxon>Eukaryota</taxon>
        <taxon>Viridiplantae</taxon>
        <taxon>Streptophyta</taxon>
        <taxon>Embryophyta</taxon>
        <taxon>Bryophyta</taxon>
        <taxon>Sphagnophytina</taxon>
        <taxon>Sphagnopsida</taxon>
        <taxon>Sphagnales</taxon>
        <taxon>Sphagnaceae</taxon>
        <taxon>Sphagnum</taxon>
    </lineage>
</organism>